<dbReference type="AlphaFoldDB" id="F2BC59"/>
<evidence type="ECO:0000313" key="2">
    <source>
        <dbReference type="EMBL" id="EGF11005.1"/>
    </source>
</evidence>
<comment type="caution">
    <text evidence="2">The sequence shown here is derived from an EMBL/GenBank/DDBJ whole genome shotgun (WGS) entry which is preliminary data.</text>
</comment>
<name>F2BC59_9NEIS</name>
<gene>
    <name evidence="2" type="ORF">HMPREF9123_1314</name>
</gene>
<reference evidence="2 3" key="1">
    <citation type="submission" date="2011-02" db="EMBL/GenBank/DDBJ databases">
        <authorList>
            <person name="Muzny D."/>
            <person name="Qin X."/>
            <person name="Deng J."/>
            <person name="Jiang H."/>
            <person name="Liu Y."/>
            <person name="Qu J."/>
            <person name="Song X.-Z."/>
            <person name="Zhang L."/>
            <person name="Thornton R."/>
            <person name="Coyle M."/>
            <person name="Francisco L."/>
            <person name="Jackson L."/>
            <person name="Javaid M."/>
            <person name="Korchina V."/>
            <person name="Kovar C."/>
            <person name="Mata R."/>
            <person name="Mathew T."/>
            <person name="Ngo R."/>
            <person name="Nguyen L."/>
            <person name="Nguyen N."/>
            <person name="Okwuonu G."/>
            <person name="Ongeri F."/>
            <person name="Pham C."/>
            <person name="Simmons D."/>
            <person name="Wilczek-Boney K."/>
            <person name="Hale W."/>
            <person name="Jakkamsetti A."/>
            <person name="Pham P."/>
            <person name="Ruth R."/>
            <person name="San Lucas F."/>
            <person name="Warren J."/>
            <person name="Zhang J."/>
            <person name="Zhao Z."/>
            <person name="Zhou C."/>
            <person name="Zhu D."/>
            <person name="Lee S."/>
            <person name="Bess C."/>
            <person name="Blankenburg K."/>
            <person name="Forbes L."/>
            <person name="Fu Q."/>
            <person name="Gubbala S."/>
            <person name="Hirani K."/>
            <person name="Jayaseelan J.C."/>
            <person name="Lara F."/>
            <person name="Munidasa M."/>
            <person name="Palculict T."/>
            <person name="Patil S."/>
            <person name="Pu L.-L."/>
            <person name="Saada N."/>
            <person name="Tang L."/>
            <person name="Weissenberger G."/>
            <person name="Zhu Y."/>
            <person name="Hemphill L."/>
            <person name="Shang Y."/>
            <person name="Youmans B."/>
            <person name="Ayvaz T."/>
            <person name="Ross M."/>
            <person name="Santibanez J."/>
            <person name="Aqrawi P."/>
            <person name="Gross S."/>
            <person name="Joshi V."/>
            <person name="Fowler G."/>
            <person name="Nazareth L."/>
            <person name="Reid J."/>
            <person name="Worley K."/>
            <person name="Petrosino J."/>
            <person name="Highlander S."/>
            <person name="Gibbs R."/>
        </authorList>
    </citation>
    <scope>NUCLEOTIDE SEQUENCE [LARGE SCALE GENOMIC DNA]</scope>
    <source>
        <strain evidence="2 3">ATCC BAA-1200</strain>
    </source>
</reference>
<evidence type="ECO:0000313" key="3">
    <source>
        <dbReference type="Proteomes" id="UP000004105"/>
    </source>
</evidence>
<evidence type="ECO:0000256" key="1">
    <source>
        <dbReference type="SAM" id="Phobius"/>
    </source>
</evidence>
<keyword evidence="1" id="KW-0472">Membrane</keyword>
<protein>
    <submittedName>
        <fullName evidence="2">Uncharacterized protein</fullName>
    </submittedName>
</protein>
<keyword evidence="1" id="KW-0812">Transmembrane</keyword>
<dbReference type="EMBL" id="AFAY01000027">
    <property type="protein sequence ID" value="EGF11005.1"/>
    <property type="molecule type" value="Genomic_DNA"/>
</dbReference>
<sequence length="46" mass="5134">MVFLKTGFGFVEAVFSDGVFAVYGFVYAKLLLRCKPRARLAPHTLP</sequence>
<dbReference type="HOGENOM" id="CLU_3186199_0_0_4"/>
<keyword evidence="3" id="KW-1185">Reference proteome</keyword>
<organism evidence="2 3">
    <name type="scientific">Neisseria bacilliformis ATCC BAA-1200</name>
    <dbReference type="NCBI Taxonomy" id="888742"/>
    <lineage>
        <taxon>Bacteria</taxon>
        <taxon>Pseudomonadati</taxon>
        <taxon>Pseudomonadota</taxon>
        <taxon>Betaproteobacteria</taxon>
        <taxon>Neisseriales</taxon>
        <taxon>Neisseriaceae</taxon>
        <taxon>Neisseria</taxon>
    </lineage>
</organism>
<proteinExistence type="predicted"/>
<accession>F2BC59</accession>
<feature type="transmembrane region" description="Helical" evidence="1">
    <location>
        <begin position="13"/>
        <end position="32"/>
    </location>
</feature>
<keyword evidence="1" id="KW-1133">Transmembrane helix</keyword>
<dbReference type="Proteomes" id="UP000004105">
    <property type="component" value="Unassembled WGS sequence"/>
</dbReference>